<dbReference type="Gene3D" id="3.40.525.10">
    <property type="entry name" value="CRAL-TRIO lipid binding domain"/>
    <property type="match status" value="1"/>
</dbReference>
<dbReference type="AlphaFoldDB" id="A0A9Q0NGL0"/>
<dbReference type="PANTHER" id="PTHR10174">
    <property type="entry name" value="ALPHA-TOCOPHEROL TRANSFER PROTEIN-RELATED"/>
    <property type="match status" value="1"/>
</dbReference>
<comment type="caution">
    <text evidence="2">The sequence shown here is derived from an EMBL/GenBank/DDBJ whole genome shotgun (WGS) entry which is preliminary data.</text>
</comment>
<dbReference type="GO" id="GO:1902936">
    <property type="term" value="F:phosphatidylinositol bisphosphate binding"/>
    <property type="evidence" value="ECO:0007669"/>
    <property type="project" value="TreeGrafter"/>
</dbReference>
<dbReference type="InterPro" id="IPR036273">
    <property type="entry name" value="CRAL/TRIO_N_dom_sf"/>
</dbReference>
<evidence type="ECO:0000313" key="2">
    <source>
        <dbReference type="EMBL" id="KAJ6649904.1"/>
    </source>
</evidence>
<gene>
    <name evidence="2" type="primary">Clvs1_2</name>
    <name evidence="2" type="ORF">Bhyg_05145</name>
</gene>
<dbReference type="EMBL" id="WJQU01000001">
    <property type="protein sequence ID" value="KAJ6649904.1"/>
    <property type="molecule type" value="Genomic_DNA"/>
</dbReference>
<dbReference type="Proteomes" id="UP001151699">
    <property type="component" value="Chromosome A"/>
</dbReference>
<dbReference type="SUPFAM" id="SSF52087">
    <property type="entry name" value="CRAL/TRIO domain"/>
    <property type="match status" value="1"/>
</dbReference>
<organism evidence="2 3">
    <name type="scientific">Pseudolycoriella hygida</name>
    <dbReference type="NCBI Taxonomy" id="35572"/>
    <lineage>
        <taxon>Eukaryota</taxon>
        <taxon>Metazoa</taxon>
        <taxon>Ecdysozoa</taxon>
        <taxon>Arthropoda</taxon>
        <taxon>Hexapoda</taxon>
        <taxon>Insecta</taxon>
        <taxon>Pterygota</taxon>
        <taxon>Neoptera</taxon>
        <taxon>Endopterygota</taxon>
        <taxon>Diptera</taxon>
        <taxon>Nematocera</taxon>
        <taxon>Sciaroidea</taxon>
        <taxon>Sciaridae</taxon>
        <taxon>Pseudolycoriella</taxon>
    </lineage>
</organism>
<name>A0A9Q0NGL0_9DIPT</name>
<dbReference type="InterPro" id="IPR036865">
    <property type="entry name" value="CRAL-TRIO_dom_sf"/>
</dbReference>
<dbReference type="PANTHER" id="PTHR10174:SF234">
    <property type="entry name" value="SD01558P"/>
    <property type="match status" value="1"/>
</dbReference>
<dbReference type="SMART" id="SM01100">
    <property type="entry name" value="CRAL_TRIO_N"/>
    <property type="match status" value="1"/>
</dbReference>
<accession>A0A9Q0NGL0</accession>
<feature type="domain" description="CRAL-TRIO" evidence="1">
    <location>
        <begin position="100"/>
        <end position="281"/>
    </location>
</feature>
<dbReference type="Pfam" id="PF00650">
    <property type="entry name" value="CRAL_TRIO"/>
    <property type="match status" value="1"/>
</dbReference>
<protein>
    <submittedName>
        <fullName evidence="2">Clavesin-1</fullName>
    </submittedName>
</protein>
<dbReference type="SUPFAM" id="SSF46938">
    <property type="entry name" value="CRAL/TRIO N-terminal domain"/>
    <property type="match status" value="1"/>
</dbReference>
<dbReference type="OrthoDB" id="440711at2759"/>
<sequence>MPDKVKVSHSIDLGPLPDEFVPIARRQGEDPDLTCNYLEELRNVIFERGDFQPHRTDDEFLIKFLRARFFKVENAYKLLQRYQEFRESNQELYFNVDPFSLTHLGENDIVSVTPYHDQNGRRMMFYKVGNWKPSKVPITDLFKAALLLLEMGSLEPQAQVTLSVDLLKDKNIEIVLAQVLGGVGIFDLEGFTINHAMLITPSIASKIICLMVTCMPLRTDSIHIVNQSWAFDMVFKIFKPFLNEKMRSRIFFHGTNMASLHKHIDKDHLPIKYGGYMDDYPYTTWKDSLKENSTVVRELQRLGYTIDDDDIGSAIIERK</sequence>
<dbReference type="Gene3D" id="1.10.8.20">
    <property type="entry name" value="N-terminal domain of phosphatidylinositol transfer protein sec14p"/>
    <property type="match status" value="1"/>
</dbReference>
<reference evidence="2" key="1">
    <citation type="submission" date="2022-07" db="EMBL/GenBank/DDBJ databases">
        <authorList>
            <person name="Trinca V."/>
            <person name="Uliana J.V.C."/>
            <person name="Torres T.T."/>
            <person name="Ward R.J."/>
            <person name="Monesi N."/>
        </authorList>
    </citation>
    <scope>NUCLEOTIDE SEQUENCE</scope>
    <source>
        <strain evidence="2">HSMRA1968</strain>
        <tissue evidence="2">Whole embryos</tissue>
    </source>
</reference>
<dbReference type="Pfam" id="PF03765">
    <property type="entry name" value="CRAL_TRIO_N"/>
    <property type="match status" value="1"/>
</dbReference>
<dbReference type="CDD" id="cd00170">
    <property type="entry name" value="SEC14"/>
    <property type="match status" value="1"/>
</dbReference>
<evidence type="ECO:0000313" key="3">
    <source>
        <dbReference type="Proteomes" id="UP001151699"/>
    </source>
</evidence>
<dbReference type="SMART" id="SM00516">
    <property type="entry name" value="SEC14"/>
    <property type="match status" value="1"/>
</dbReference>
<evidence type="ECO:0000259" key="1">
    <source>
        <dbReference type="PROSITE" id="PS50191"/>
    </source>
</evidence>
<dbReference type="InterPro" id="IPR011074">
    <property type="entry name" value="CRAL/TRIO_N_dom"/>
</dbReference>
<dbReference type="PRINTS" id="PR00180">
    <property type="entry name" value="CRETINALDHBP"/>
</dbReference>
<dbReference type="PROSITE" id="PS50191">
    <property type="entry name" value="CRAL_TRIO"/>
    <property type="match status" value="1"/>
</dbReference>
<dbReference type="InterPro" id="IPR001251">
    <property type="entry name" value="CRAL-TRIO_dom"/>
</dbReference>
<keyword evidence="3" id="KW-1185">Reference proteome</keyword>
<proteinExistence type="predicted"/>
<dbReference type="GO" id="GO:0016020">
    <property type="term" value="C:membrane"/>
    <property type="evidence" value="ECO:0007669"/>
    <property type="project" value="TreeGrafter"/>
</dbReference>